<organism evidence="1 2">
    <name type="scientific">Lapidilactobacillus dextrinicus DSM 20335</name>
    <dbReference type="NCBI Taxonomy" id="1423738"/>
    <lineage>
        <taxon>Bacteria</taxon>
        <taxon>Bacillati</taxon>
        <taxon>Bacillota</taxon>
        <taxon>Bacilli</taxon>
        <taxon>Lactobacillales</taxon>
        <taxon>Lactobacillaceae</taxon>
        <taxon>Lapidilactobacillus</taxon>
    </lineage>
</organism>
<dbReference type="EMBL" id="AYYK01000008">
    <property type="protein sequence ID" value="KRM79023.1"/>
    <property type="molecule type" value="Genomic_DNA"/>
</dbReference>
<proteinExistence type="predicted"/>
<evidence type="ECO:0000313" key="2">
    <source>
        <dbReference type="Proteomes" id="UP000051813"/>
    </source>
</evidence>
<comment type="caution">
    <text evidence="1">The sequence shown here is derived from an EMBL/GenBank/DDBJ whole genome shotgun (WGS) entry which is preliminary data.</text>
</comment>
<sequence>MIYIQYSLDKNSRVFDYFNNRVVIYIQYSLDKNETIVNISYVVCQIYIQYSLDKNGYSVAQAGKTGPQFTFNTL</sequence>
<keyword evidence="2" id="KW-1185">Reference proteome</keyword>
<gene>
    <name evidence="1" type="ORF">FC84_GL000180</name>
</gene>
<evidence type="ECO:0000313" key="1">
    <source>
        <dbReference type="EMBL" id="KRM79023.1"/>
    </source>
</evidence>
<accession>A0A0R2BHI1</accession>
<name>A0A0R2BHI1_9LACO</name>
<dbReference type="AlphaFoldDB" id="A0A0R2BHI1"/>
<dbReference type="Proteomes" id="UP000051813">
    <property type="component" value="Unassembled WGS sequence"/>
</dbReference>
<reference evidence="1 2" key="1">
    <citation type="journal article" date="2015" name="Genome Announc.">
        <title>Expanding the biotechnology potential of lactobacilli through comparative genomics of 213 strains and associated genera.</title>
        <authorList>
            <person name="Sun Z."/>
            <person name="Harris H.M."/>
            <person name="McCann A."/>
            <person name="Guo C."/>
            <person name="Argimon S."/>
            <person name="Zhang W."/>
            <person name="Yang X."/>
            <person name="Jeffery I.B."/>
            <person name="Cooney J.C."/>
            <person name="Kagawa T.F."/>
            <person name="Liu W."/>
            <person name="Song Y."/>
            <person name="Salvetti E."/>
            <person name="Wrobel A."/>
            <person name="Rasinkangas P."/>
            <person name="Parkhill J."/>
            <person name="Rea M.C."/>
            <person name="O'Sullivan O."/>
            <person name="Ritari J."/>
            <person name="Douillard F.P."/>
            <person name="Paul Ross R."/>
            <person name="Yang R."/>
            <person name="Briner A.E."/>
            <person name="Felis G.E."/>
            <person name="de Vos W.M."/>
            <person name="Barrangou R."/>
            <person name="Klaenhammer T.R."/>
            <person name="Caufield P.W."/>
            <person name="Cui Y."/>
            <person name="Zhang H."/>
            <person name="O'Toole P.W."/>
        </authorList>
    </citation>
    <scope>NUCLEOTIDE SEQUENCE [LARGE SCALE GENOMIC DNA]</scope>
    <source>
        <strain evidence="1 2">DSM 20335</strain>
    </source>
</reference>
<dbReference type="PATRIC" id="fig|1423738.3.peg.182"/>
<protein>
    <submittedName>
        <fullName evidence="1">Uncharacterized protein</fullName>
    </submittedName>
</protein>